<protein>
    <submittedName>
        <fullName evidence="1">Uncharacterized protein</fullName>
    </submittedName>
</protein>
<dbReference type="AlphaFoldDB" id="A0A4D8S704"/>
<name>A0A4D8S704_METPR</name>
<sequence>MGNTLKDYSFSFYAEDKPVKGYLLVITESPPDYVKWRLWLNNFSLTKEFKPNLSYVTDERKELHFHIFDVTHLLAKGKNELTVNYNSARPLTIRLANATMIVRSDGFFTRYSLRAGLLQLKPGEAMELKSMGRSYLVVRSNSRGKVKISNGKSQEDMLELGHECEEIDAEGDFVRILNSNEGQRTVTQILLHYSYASQTPRLDFDLIPELSGNNLQIRIVNKGDVDIERLTLIVMLNGVTVGFRTLNDLSRGGETECVIQIPAKKGLIYIRSVGMRAGLRKIVEKELKRETA</sequence>
<accession>A0A4D8S704</accession>
<evidence type="ECO:0000313" key="2">
    <source>
        <dbReference type="Proteomes" id="UP000298568"/>
    </source>
</evidence>
<evidence type="ECO:0000313" key="1">
    <source>
        <dbReference type="EMBL" id="QCO31312.1"/>
    </source>
</evidence>
<dbReference type="Proteomes" id="UP000298568">
    <property type="component" value="Chromosome"/>
</dbReference>
<organism evidence="1 2">
    <name type="scientific">Metallosphaera prunae</name>
    <dbReference type="NCBI Taxonomy" id="47304"/>
    <lineage>
        <taxon>Archaea</taxon>
        <taxon>Thermoproteota</taxon>
        <taxon>Thermoprotei</taxon>
        <taxon>Sulfolobales</taxon>
        <taxon>Sulfolobaceae</taxon>
        <taxon>Metallosphaera</taxon>
    </lineage>
</organism>
<keyword evidence="2" id="KW-1185">Reference proteome</keyword>
<proteinExistence type="predicted"/>
<gene>
    <name evidence="1" type="ORF">DFR88_08515</name>
</gene>
<dbReference type="KEGG" id="mpru:DFR88_08515"/>
<dbReference type="EMBL" id="CP031156">
    <property type="protein sequence ID" value="QCO31312.1"/>
    <property type="molecule type" value="Genomic_DNA"/>
</dbReference>
<reference evidence="1 2" key="1">
    <citation type="submission" date="2018-07" db="EMBL/GenBank/DDBJ databases">
        <title>Complete Genome Sequences of Extremely Thermoacidophilic, Metal-Mobilizing Type-Strain Members of the Archaeal Family Sulfolobaceae: Acidianus brierleyi DSM-1651T, Acidianus sulfidivorans DSM-18786T, Metallosphaera hakonensis DSM-7519T, and Metallosphaera prunae DSM-10039T.</title>
        <authorList>
            <person name="Counts J.A."/>
            <person name="Kelly R.M."/>
        </authorList>
    </citation>
    <scope>NUCLEOTIDE SEQUENCE [LARGE SCALE GENOMIC DNA]</scope>
    <source>
        <strain evidence="1 2">Ron 12/II</strain>
    </source>
</reference>